<dbReference type="SUPFAM" id="SSF103473">
    <property type="entry name" value="MFS general substrate transporter"/>
    <property type="match status" value="1"/>
</dbReference>
<accession>A0A1E3A642</accession>
<dbReference type="PANTHER" id="PTHR23513">
    <property type="entry name" value="INTEGRAL MEMBRANE EFFLUX PROTEIN-RELATED"/>
    <property type="match status" value="1"/>
</dbReference>
<feature type="transmembrane region" description="Helical" evidence="6">
    <location>
        <begin position="352"/>
        <end position="373"/>
    </location>
</feature>
<dbReference type="RefSeq" id="WP_069154422.1">
    <property type="nucleotide sequence ID" value="NZ_MCGH01000003.1"/>
</dbReference>
<dbReference type="InterPro" id="IPR011701">
    <property type="entry name" value="MFS"/>
</dbReference>
<keyword evidence="3 6" id="KW-0812">Transmembrane</keyword>
<feature type="transmembrane region" description="Helical" evidence="6">
    <location>
        <begin position="35"/>
        <end position="56"/>
    </location>
</feature>
<comment type="caution">
    <text evidence="7">The sequence shown here is derived from an EMBL/GenBank/DDBJ whole genome shotgun (WGS) entry which is preliminary data.</text>
</comment>
<feature type="transmembrane region" description="Helical" evidence="6">
    <location>
        <begin position="314"/>
        <end position="340"/>
    </location>
</feature>
<protein>
    <submittedName>
        <fullName evidence="7">Enterobactin exporter EntS</fullName>
    </submittedName>
</protein>
<dbReference type="GO" id="GO:0022857">
    <property type="term" value="F:transmembrane transporter activity"/>
    <property type="evidence" value="ECO:0007669"/>
    <property type="project" value="InterPro"/>
</dbReference>
<dbReference type="Proteomes" id="UP000094067">
    <property type="component" value="Unassembled WGS sequence"/>
</dbReference>
<evidence type="ECO:0000256" key="2">
    <source>
        <dbReference type="ARBA" id="ARBA00022475"/>
    </source>
</evidence>
<reference evidence="7 8" key="1">
    <citation type="submission" date="2016-07" db="EMBL/GenBank/DDBJ databases">
        <title>Characterization of isolates of Eisenbergiella tayi derived from blood cultures, using whole genome sequencing.</title>
        <authorList>
            <person name="Burdz T."/>
            <person name="Wiebe D."/>
            <person name="Huynh C."/>
            <person name="Bernard K."/>
        </authorList>
    </citation>
    <scope>NUCLEOTIDE SEQUENCE [LARGE SCALE GENOMIC DNA]</scope>
    <source>
        <strain evidence="7 8">NML 110608</strain>
    </source>
</reference>
<evidence type="ECO:0000256" key="6">
    <source>
        <dbReference type="SAM" id="Phobius"/>
    </source>
</evidence>
<proteinExistence type="predicted"/>
<dbReference type="GO" id="GO:0005886">
    <property type="term" value="C:plasma membrane"/>
    <property type="evidence" value="ECO:0007669"/>
    <property type="project" value="UniProtKB-SubCell"/>
</dbReference>
<keyword evidence="2" id="KW-1003">Cell membrane</keyword>
<feature type="transmembrane region" description="Helical" evidence="6">
    <location>
        <begin position="77"/>
        <end position="97"/>
    </location>
</feature>
<organism evidence="7 8">
    <name type="scientific">Eisenbergiella tayi</name>
    <dbReference type="NCBI Taxonomy" id="1432052"/>
    <lineage>
        <taxon>Bacteria</taxon>
        <taxon>Bacillati</taxon>
        <taxon>Bacillota</taxon>
        <taxon>Clostridia</taxon>
        <taxon>Lachnospirales</taxon>
        <taxon>Lachnospiraceae</taxon>
        <taxon>Eisenbergiella</taxon>
    </lineage>
</organism>
<dbReference type="AlphaFoldDB" id="A0A1E3A642"/>
<dbReference type="InterPro" id="IPR036259">
    <property type="entry name" value="MFS_trans_sf"/>
</dbReference>
<evidence type="ECO:0000256" key="5">
    <source>
        <dbReference type="ARBA" id="ARBA00023136"/>
    </source>
</evidence>
<sequence>MNFTDFRKNTSFGKFLCSFLLNRLGDSVDVLTMSWLIYLLSGSAAVSALAMGINYIPSIVIQPLAGAWVERMHKKKVLILMDLGRFLLVMLILALYLGKVLAPYMLLCITFAVSTLEAFRSPATNGVLPRLLKEEEYEYGTSMLQGGGRIMELAGTGLAGVLIAWLGIYGALLVDASCFLIAVLLILPLGLQEELQSQQAESYGKTLKEGISFLRDSRRLLLLILLCGLLNAMLTPMQALQSALVKDIYQKGGETLSFMGAALSGGMLLGAFLYPFLAKRVAIDKALLLCGILNGGFYLVLAGCALISQNIFFYPVLGFSSLVFGVSIGFLNTALAVMIMKAIPIHYMSRETGLANALCLAAVPATSFLVSAAARLVKVPALLTASGILFLLIMAVLKVSGKLNELLPDDSKAGRNEEKWN</sequence>
<evidence type="ECO:0000256" key="1">
    <source>
        <dbReference type="ARBA" id="ARBA00004651"/>
    </source>
</evidence>
<dbReference type="CDD" id="cd06173">
    <property type="entry name" value="MFS_MefA_like"/>
    <property type="match status" value="1"/>
</dbReference>
<evidence type="ECO:0000256" key="3">
    <source>
        <dbReference type="ARBA" id="ARBA00022692"/>
    </source>
</evidence>
<comment type="subcellular location">
    <subcellularLocation>
        <location evidence="1">Cell membrane</location>
        <topology evidence="1">Multi-pass membrane protein</topology>
    </subcellularLocation>
</comment>
<feature type="transmembrane region" description="Helical" evidence="6">
    <location>
        <begin position="220"/>
        <end position="244"/>
    </location>
</feature>
<dbReference type="Pfam" id="PF07690">
    <property type="entry name" value="MFS_1"/>
    <property type="match status" value="1"/>
</dbReference>
<name>A0A1E3A642_9FIRM</name>
<feature type="transmembrane region" description="Helical" evidence="6">
    <location>
        <begin position="162"/>
        <end position="187"/>
    </location>
</feature>
<evidence type="ECO:0000313" key="8">
    <source>
        <dbReference type="Proteomes" id="UP000094067"/>
    </source>
</evidence>
<evidence type="ECO:0000256" key="4">
    <source>
        <dbReference type="ARBA" id="ARBA00022989"/>
    </source>
</evidence>
<feature type="transmembrane region" description="Helical" evidence="6">
    <location>
        <begin position="379"/>
        <end position="397"/>
    </location>
</feature>
<dbReference type="PANTHER" id="PTHR23513:SF6">
    <property type="entry name" value="MAJOR FACILITATOR SUPERFAMILY ASSOCIATED DOMAIN-CONTAINING PROTEIN"/>
    <property type="match status" value="1"/>
</dbReference>
<keyword evidence="5 6" id="KW-0472">Membrane</keyword>
<dbReference type="Gene3D" id="1.20.1250.20">
    <property type="entry name" value="MFS general substrate transporter like domains"/>
    <property type="match status" value="1"/>
</dbReference>
<feature type="transmembrane region" description="Helical" evidence="6">
    <location>
        <begin position="256"/>
        <end position="274"/>
    </location>
</feature>
<feature type="transmembrane region" description="Helical" evidence="6">
    <location>
        <begin position="286"/>
        <end position="308"/>
    </location>
</feature>
<dbReference type="EMBL" id="MCGH01000003">
    <property type="protein sequence ID" value="ODM04198.1"/>
    <property type="molecule type" value="Genomic_DNA"/>
</dbReference>
<keyword evidence="4 6" id="KW-1133">Transmembrane helix</keyword>
<evidence type="ECO:0000313" key="7">
    <source>
        <dbReference type="EMBL" id="ODM04198.1"/>
    </source>
</evidence>
<gene>
    <name evidence="7" type="ORF">BEI61_05002</name>
</gene>